<dbReference type="OrthoDB" id="5513217at2"/>
<accession>A0A2N0TWP5</accession>
<evidence type="ECO:0000259" key="1">
    <source>
        <dbReference type="Pfam" id="PF11827"/>
    </source>
</evidence>
<feature type="domain" description="DUF3347" evidence="1">
    <location>
        <begin position="62"/>
        <end position="124"/>
    </location>
</feature>
<dbReference type="PROSITE" id="PS51257">
    <property type="entry name" value="PROKAR_LIPOPROTEIN"/>
    <property type="match status" value="1"/>
</dbReference>
<protein>
    <recommendedName>
        <fullName evidence="1">DUF3347 domain-containing protein</fullName>
    </recommendedName>
</protein>
<name>A0A2N0TWP5_9FLAO</name>
<proteinExistence type="predicted"/>
<evidence type="ECO:0000313" key="3">
    <source>
        <dbReference type="EMBL" id="PKD19160.1"/>
    </source>
</evidence>
<dbReference type="AlphaFoldDB" id="A0A2N0TWP5"/>
<dbReference type="Proteomes" id="UP000176009">
    <property type="component" value="Unassembled WGS sequence"/>
</dbReference>
<dbReference type="Pfam" id="PF11827">
    <property type="entry name" value="DUF3347"/>
    <property type="match status" value="1"/>
</dbReference>
<dbReference type="EMBL" id="MJBR01000014">
    <property type="protein sequence ID" value="OEY72766.1"/>
    <property type="molecule type" value="Genomic_DNA"/>
</dbReference>
<evidence type="ECO:0000313" key="5">
    <source>
        <dbReference type="Proteomes" id="UP000232533"/>
    </source>
</evidence>
<dbReference type="EMBL" id="LKTR01000017">
    <property type="protein sequence ID" value="PKD19160.1"/>
    <property type="molecule type" value="Genomic_DNA"/>
</dbReference>
<keyword evidence="4" id="KW-1185">Reference proteome</keyword>
<reference evidence="3 5" key="1">
    <citation type="submission" date="2015-10" db="EMBL/GenBank/DDBJ databases">
        <title>Draft genome sequence of Salegentibacter salinarum KCTC 12975.</title>
        <authorList>
            <person name="Lin W."/>
            <person name="Zheng Q."/>
        </authorList>
    </citation>
    <scope>NUCLEOTIDE SEQUENCE [LARGE SCALE GENOMIC DNA]</scope>
    <source>
        <strain evidence="3 5">KCTC 12974</strain>
    </source>
</reference>
<dbReference type="Proteomes" id="UP000232533">
    <property type="component" value="Unassembled WGS sequence"/>
</dbReference>
<dbReference type="RefSeq" id="WP_070053998.1">
    <property type="nucleotide sequence ID" value="NZ_FVZF01000021.1"/>
</dbReference>
<organism evidence="3 5">
    <name type="scientific">Salegentibacter salarius</name>
    <dbReference type="NCBI Taxonomy" id="435906"/>
    <lineage>
        <taxon>Bacteria</taxon>
        <taxon>Pseudomonadati</taxon>
        <taxon>Bacteroidota</taxon>
        <taxon>Flavobacteriia</taxon>
        <taxon>Flavobacteriales</taxon>
        <taxon>Flavobacteriaceae</taxon>
        <taxon>Salegentibacter</taxon>
    </lineage>
</organism>
<gene>
    <name evidence="3" type="ORF">APR40_11550</name>
    <name evidence="2" type="ORF">BHS39_11570</name>
</gene>
<comment type="caution">
    <text evidence="3">The sequence shown here is derived from an EMBL/GenBank/DDBJ whole genome shotgun (WGS) entry which is preliminary data.</text>
</comment>
<reference evidence="2 4" key="2">
    <citation type="submission" date="2016-09" db="EMBL/GenBank/DDBJ databases">
        <title>Genome Sequence of Salegentibacter salarius,Isolated from a Marine Solar Saltern of the Yellow Sea in South Korea.</title>
        <authorList>
            <person name="Zheng Q."/>
            <person name="Liu Y."/>
        </authorList>
    </citation>
    <scope>NUCLEOTIDE SEQUENCE [LARGE SCALE GENOMIC DNA]</scope>
    <source>
        <strain evidence="2 4">KCTC 12974</strain>
    </source>
</reference>
<sequence>MKSRILNFGVVLLLAIGLFSCVDNKGKQSVEINTPEEVKKAEKETADIADQDFIDGMTGKIWHNYLEIKMALTNADADQVQDVAQSMVASFSEEQAELKAIAKQLSETGELEKQRELFSAFTDKAGPMFEDALSGGTIYKKFCPMAFDNKGAYWYADIEEINNPYFGDKMPNCGAVKKTIKK</sequence>
<evidence type="ECO:0000313" key="2">
    <source>
        <dbReference type="EMBL" id="OEY72766.1"/>
    </source>
</evidence>
<dbReference type="InterPro" id="IPR021782">
    <property type="entry name" value="DUF3347"/>
</dbReference>
<evidence type="ECO:0000313" key="4">
    <source>
        <dbReference type="Proteomes" id="UP000176009"/>
    </source>
</evidence>